<dbReference type="Proteomes" id="UP000324800">
    <property type="component" value="Unassembled WGS sequence"/>
</dbReference>
<organism evidence="2 3">
    <name type="scientific">Streblomastix strix</name>
    <dbReference type="NCBI Taxonomy" id="222440"/>
    <lineage>
        <taxon>Eukaryota</taxon>
        <taxon>Metamonada</taxon>
        <taxon>Preaxostyla</taxon>
        <taxon>Oxymonadida</taxon>
        <taxon>Streblomastigidae</taxon>
        <taxon>Streblomastix</taxon>
    </lineage>
</organism>
<name>A0A5J4TQL2_9EUKA</name>
<proteinExistence type="predicted"/>
<dbReference type="PANTHER" id="PTHR33050:SF7">
    <property type="entry name" value="RIBONUCLEASE H"/>
    <property type="match status" value="1"/>
</dbReference>
<dbReference type="SUPFAM" id="SSF56672">
    <property type="entry name" value="DNA/RNA polymerases"/>
    <property type="match status" value="1"/>
</dbReference>
<gene>
    <name evidence="2" type="ORF">EZS28_044244</name>
</gene>
<dbReference type="InterPro" id="IPR043128">
    <property type="entry name" value="Rev_trsase/Diguanyl_cyclase"/>
</dbReference>
<reference evidence="2 3" key="1">
    <citation type="submission" date="2019-03" db="EMBL/GenBank/DDBJ databases">
        <title>Single cell metagenomics reveals metabolic interactions within the superorganism composed of flagellate Streblomastix strix and complex community of Bacteroidetes bacteria on its surface.</title>
        <authorList>
            <person name="Treitli S.C."/>
            <person name="Kolisko M."/>
            <person name="Husnik F."/>
            <person name="Keeling P."/>
            <person name="Hampl V."/>
        </authorList>
    </citation>
    <scope>NUCLEOTIDE SEQUENCE [LARGE SCALE GENOMIC DNA]</scope>
    <source>
        <strain evidence="2">ST1C</strain>
    </source>
</reference>
<dbReference type="Pfam" id="PF00078">
    <property type="entry name" value="RVT_1"/>
    <property type="match status" value="1"/>
</dbReference>
<dbReference type="Gene3D" id="3.10.10.10">
    <property type="entry name" value="HIV Type 1 Reverse Transcriptase, subunit A, domain 1"/>
    <property type="match status" value="1"/>
</dbReference>
<evidence type="ECO:0000313" key="3">
    <source>
        <dbReference type="Proteomes" id="UP000324800"/>
    </source>
</evidence>
<accession>A0A5J4TQL2</accession>
<evidence type="ECO:0000259" key="1">
    <source>
        <dbReference type="Pfam" id="PF00078"/>
    </source>
</evidence>
<protein>
    <recommendedName>
        <fullName evidence="1">Reverse transcriptase domain-containing protein</fullName>
    </recommendedName>
</protein>
<comment type="caution">
    <text evidence="2">The sequence shown here is derived from an EMBL/GenBank/DDBJ whole genome shotgun (WGS) entry which is preliminary data.</text>
</comment>
<sequence length="105" mass="12583">MTKKVNEKWRKIWDVRAMNKEIEDFDFKMYDSNEVKQTIRIVDWSTSLDLTSTFHHLIVQAESQPYLAFEFQNNHYTFRAMTFGTKHSPVYFTTAIARSIKRTQP</sequence>
<dbReference type="InterPro" id="IPR052055">
    <property type="entry name" value="Hepadnavirus_pol/RT"/>
</dbReference>
<evidence type="ECO:0000313" key="2">
    <source>
        <dbReference type="EMBL" id="KAA6360230.1"/>
    </source>
</evidence>
<dbReference type="AlphaFoldDB" id="A0A5J4TQL2"/>
<dbReference type="OrthoDB" id="6083831at2759"/>
<dbReference type="EMBL" id="SNRW01027231">
    <property type="protein sequence ID" value="KAA6360230.1"/>
    <property type="molecule type" value="Genomic_DNA"/>
</dbReference>
<feature type="domain" description="Reverse transcriptase" evidence="1">
    <location>
        <begin position="3"/>
        <end position="102"/>
    </location>
</feature>
<dbReference type="PANTHER" id="PTHR33050">
    <property type="entry name" value="REVERSE TRANSCRIPTASE DOMAIN-CONTAINING PROTEIN"/>
    <property type="match status" value="1"/>
</dbReference>
<dbReference type="Gene3D" id="3.30.70.270">
    <property type="match status" value="1"/>
</dbReference>
<dbReference type="InterPro" id="IPR043502">
    <property type="entry name" value="DNA/RNA_pol_sf"/>
</dbReference>
<dbReference type="InterPro" id="IPR000477">
    <property type="entry name" value="RT_dom"/>
</dbReference>